<dbReference type="EMBL" id="LSTQ01000024">
    <property type="protein sequence ID" value="OAH25971.1"/>
    <property type="molecule type" value="Genomic_DNA"/>
</dbReference>
<feature type="compositionally biased region" description="Basic and acidic residues" evidence="1">
    <location>
        <begin position="304"/>
        <end position="323"/>
    </location>
</feature>
<proteinExistence type="predicted"/>
<protein>
    <submittedName>
        <fullName evidence="2">Uncharacterized protein</fullName>
    </submittedName>
</protein>
<feature type="compositionally biased region" description="Basic and acidic residues" evidence="1">
    <location>
        <begin position="418"/>
        <end position="437"/>
    </location>
</feature>
<dbReference type="AlphaFoldDB" id="A0A177ICG8"/>
<evidence type="ECO:0000256" key="1">
    <source>
        <dbReference type="SAM" id="MobiDB-lite"/>
    </source>
</evidence>
<dbReference type="Proteomes" id="UP000076947">
    <property type="component" value="Unassembled WGS sequence"/>
</dbReference>
<reference evidence="3" key="1">
    <citation type="submission" date="2016-02" db="EMBL/GenBank/DDBJ databases">
        <authorList>
            <person name="Kaur G."/>
            <person name="Nair G.R."/>
            <person name="Mayilraj S."/>
        </authorList>
    </citation>
    <scope>NUCLEOTIDE SEQUENCE [LARGE SCALE GENOMIC DNA]</scope>
    <source>
        <strain evidence="3">GA-15</strain>
    </source>
</reference>
<dbReference type="STRING" id="1705.CA21670_01975"/>
<feature type="compositionally biased region" description="Basic and acidic residues" evidence="1">
    <location>
        <begin position="240"/>
        <end position="262"/>
    </location>
</feature>
<keyword evidence="3" id="KW-1185">Reference proteome</keyword>
<organism evidence="2 3">
    <name type="scientific">Corynebacterium stationis</name>
    <dbReference type="NCBI Taxonomy" id="1705"/>
    <lineage>
        <taxon>Bacteria</taxon>
        <taxon>Bacillati</taxon>
        <taxon>Actinomycetota</taxon>
        <taxon>Actinomycetes</taxon>
        <taxon>Mycobacteriales</taxon>
        <taxon>Corynebacteriaceae</taxon>
        <taxon>Corynebacterium</taxon>
    </lineage>
</organism>
<feature type="compositionally biased region" description="Low complexity" evidence="1">
    <location>
        <begin position="463"/>
        <end position="501"/>
    </location>
</feature>
<evidence type="ECO:0000313" key="2">
    <source>
        <dbReference type="EMBL" id="OAH25971.1"/>
    </source>
</evidence>
<feature type="region of interest" description="Disordered" evidence="1">
    <location>
        <begin position="405"/>
        <end position="507"/>
    </location>
</feature>
<evidence type="ECO:0000313" key="3">
    <source>
        <dbReference type="Proteomes" id="UP000076947"/>
    </source>
</evidence>
<sequence>MSSMSSMAAGKLADYHAAVAQFQAASLGAYPGPSTPFDFLQQKIGAVDGLNPQELITGTKAAVGPVTADARGGKTTTGGRGVGGFFLEMATGVLGSFGGGALLGFFDKLATDDEEDDQQCRNLVKDSEQCAETIEDICTTSDTAMSEILEPATHLISILTQFIRRTPMGALASAAVSVAGNLIEDTNEQIIGTCQDRDDSVEKCYEEFLRRCDGISERPLPCEPPETTECPLPVQPAGEHTCEPPPKEVEQCPEEPAPKDTKPVGTKPVDTKPVETTPVESKPAPETPKPQPETPPSKTPNAPESKDCDKPKQKLEPKPEPKPKPKPCPPPEPECVEEPTKPAQPSTPPEPTVPGEPPASEEPCVPEDSCEPSTSCCGILGLLGVGVAIVGLGALMWGIAECLENIGDTPEPEPEPEPEPKPEPESKPKPQPEDLSKVPEPTPPPKKLSAVSGAADVHVDNVPSAQANAQPAPQPTPQQTQEPQASSAGSAAAQSTPSSPARKAGAW</sequence>
<feature type="region of interest" description="Disordered" evidence="1">
    <location>
        <begin position="215"/>
        <end position="372"/>
    </location>
</feature>
<feature type="compositionally biased region" description="Pro residues" evidence="1">
    <location>
        <begin position="345"/>
        <end position="357"/>
    </location>
</feature>
<gene>
    <name evidence="2" type="ORF">AYJ05_00490</name>
</gene>
<accession>A0A177ICG8</accession>
<feature type="compositionally biased region" description="Pro residues" evidence="1">
    <location>
        <begin position="285"/>
        <end position="298"/>
    </location>
</feature>
<comment type="caution">
    <text evidence="2">The sequence shown here is derived from an EMBL/GenBank/DDBJ whole genome shotgun (WGS) entry which is preliminary data.</text>
</comment>
<name>A0A177ICG8_9CORY</name>